<feature type="domain" description="FRG" evidence="1">
    <location>
        <begin position="25"/>
        <end position="134"/>
    </location>
</feature>
<evidence type="ECO:0000313" key="2">
    <source>
        <dbReference type="EMBL" id="MDA0179937.1"/>
    </source>
</evidence>
<dbReference type="AlphaFoldDB" id="A0A9X3NBX7"/>
<reference evidence="2" key="1">
    <citation type="submission" date="2022-10" db="EMBL/GenBank/DDBJ databases">
        <title>The WGS of Solirubrobacter phytolaccae KCTC 29190.</title>
        <authorList>
            <person name="Jiang Z."/>
        </authorList>
    </citation>
    <scope>NUCLEOTIDE SEQUENCE</scope>
    <source>
        <strain evidence="2">KCTC 29190</strain>
    </source>
</reference>
<protein>
    <submittedName>
        <fullName evidence="2">FRG domain-containing protein</fullName>
    </submittedName>
</protein>
<proteinExistence type="predicted"/>
<comment type="caution">
    <text evidence="2">The sequence shown here is derived from an EMBL/GenBank/DDBJ whole genome shotgun (WGS) entry which is preliminary data.</text>
</comment>
<accession>A0A9X3NBX7</accession>
<dbReference type="Proteomes" id="UP001147653">
    <property type="component" value="Unassembled WGS sequence"/>
</dbReference>
<sequence>MGAPEETTIKSLGEFTHAVEIAMGDEAPVWYRGVTNAEHPLVPSLFRHPTITQPNELIKLERDLQRRYEERSIPFRDVLAPVGDWGQLFVMQHFGVPTRLLDWSENPFVGLYFALANPVVDPNTKEVVKDAVVWALKPIAWNRHALQDVNFTGGILSIGTEDDDFLKALAPGVNDDHVRATPLALHGIHNSPRIVAQRGAFTIFSKYTTPMDQTFDDKDHPAENLRRFVIPADHVMMMQRALTAIGITDSVIYPDLGGLALELKRYFKFV</sequence>
<dbReference type="EMBL" id="JAPDDP010000008">
    <property type="protein sequence ID" value="MDA0179937.1"/>
    <property type="molecule type" value="Genomic_DNA"/>
</dbReference>
<evidence type="ECO:0000313" key="3">
    <source>
        <dbReference type="Proteomes" id="UP001147653"/>
    </source>
</evidence>
<dbReference type="InterPro" id="IPR014966">
    <property type="entry name" value="FRG-dom"/>
</dbReference>
<dbReference type="Pfam" id="PF08867">
    <property type="entry name" value="FRG"/>
    <property type="match status" value="1"/>
</dbReference>
<gene>
    <name evidence="2" type="ORF">OJ997_06500</name>
</gene>
<dbReference type="SMART" id="SM00901">
    <property type="entry name" value="FRG"/>
    <property type="match status" value="1"/>
</dbReference>
<organism evidence="2 3">
    <name type="scientific">Solirubrobacter phytolaccae</name>
    <dbReference type="NCBI Taxonomy" id="1404360"/>
    <lineage>
        <taxon>Bacteria</taxon>
        <taxon>Bacillati</taxon>
        <taxon>Actinomycetota</taxon>
        <taxon>Thermoleophilia</taxon>
        <taxon>Solirubrobacterales</taxon>
        <taxon>Solirubrobacteraceae</taxon>
        <taxon>Solirubrobacter</taxon>
    </lineage>
</organism>
<keyword evidence="3" id="KW-1185">Reference proteome</keyword>
<dbReference type="RefSeq" id="WP_270024247.1">
    <property type="nucleotide sequence ID" value="NZ_JAPDDP010000008.1"/>
</dbReference>
<evidence type="ECO:0000259" key="1">
    <source>
        <dbReference type="SMART" id="SM00901"/>
    </source>
</evidence>
<name>A0A9X3NBX7_9ACTN</name>